<evidence type="ECO:0000313" key="3">
    <source>
        <dbReference type="Proteomes" id="UP001549320"/>
    </source>
</evidence>
<dbReference type="InterPro" id="IPR005064">
    <property type="entry name" value="BUG"/>
</dbReference>
<dbReference type="EMBL" id="JBEPSH010000002">
    <property type="protein sequence ID" value="MET4576150.1"/>
    <property type="molecule type" value="Genomic_DNA"/>
</dbReference>
<accession>A0ABV2Q653</accession>
<reference evidence="2 3" key="1">
    <citation type="submission" date="2024-06" db="EMBL/GenBank/DDBJ databases">
        <title>Sorghum-associated microbial communities from plants grown in Nebraska, USA.</title>
        <authorList>
            <person name="Schachtman D."/>
        </authorList>
    </citation>
    <scope>NUCLEOTIDE SEQUENCE [LARGE SCALE GENOMIC DNA]</scope>
    <source>
        <strain evidence="2 3">2709</strain>
    </source>
</reference>
<protein>
    <submittedName>
        <fullName evidence="2">Tripartite-type tricarboxylate transporter receptor subunit TctC</fullName>
    </submittedName>
</protein>
<dbReference type="PANTHER" id="PTHR42928:SF5">
    <property type="entry name" value="BLR1237 PROTEIN"/>
    <property type="match status" value="1"/>
</dbReference>
<dbReference type="PIRSF" id="PIRSF017082">
    <property type="entry name" value="YflP"/>
    <property type="match status" value="1"/>
</dbReference>
<dbReference type="RefSeq" id="WP_354442061.1">
    <property type="nucleotide sequence ID" value="NZ_JBEPSH010000002.1"/>
</dbReference>
<keyword evidence="2" id="KW-0675">Receptor</keyword>
<dbReference type="InterPro" id="IPR042100">
    <property type="entry name" value="Bug_dom1"/>
</dbReference>
<evidence type="ECO:0000256" key="1">
    <source>
        <dbReference type="ARBA" id="ARBA00006987"/>
    </source>
</evidence>
<proteinExistence type="inferred from homology"/>
<comment type="similarity">
    <text evidence="1">Belongs to the UPF0065 (bug) family.</text>
</comment>
<dbReference type="SUPFAM" id="SSF53850">
    <property type="entry name" value="Periplasmic binding protein-like II"/>
    <property type="match status" value="1"/>
</dbReference>
<comment type="caution">
    <text evidence="2">The sequence shown here is derived from an EMBL/GenBank/DDBJ whole genome shotgun (WGS) entry which is preliminary data.</text>
</comment>
<evidence type="ECO:0000313" key="2">
    <source>
        <dbReference type="EMBL" id="MET4576150.1"/>
    </source>
</evidence>
<dbReference type="Proteomes" id="UP001549320">
    <property type="component" value="Unassembled WGS sequence"/>
</dbReference>
<gene>
    <name evidence="2" type="ORF">ABIE13_001250</name>
</gene>
<sequence>MQNLHRVRITRRAVVAASTTFATGLHAQSSRTIRLIVSFAAGSGNDQTARDLARYLSGFLKQPVSVENKPGGGGSIGTDAVVRSAPDGLTLGLGTSSQLVMNVGLFKSLPFDVDKDLRTIGLVSRANMVLVGRSTGPRTLKALIAEAKARPNQLSYGSGGIGSTSHIVGEAFAKAADIKINHVPYKGNGPALSDLAGEHVDLVFDGLATSLPMSLLGQVNLLAVSGTQRNQAAPGLATFAEQGLRGYEAYTWNCLIAPAQTPPEVMARINRALSESLAIPEMHARLVEKSGSEILAPSTPQEAEAFARRERERWVPFIRSLKLETA</sequence>
<dbReference type="Pfam" id="PF03401">
    <property type="entry name" value="TctC"/>
    <property type="match status" value="1"/>
</dbReference>
<dbReference type="Gene3D" id="3.40.190.10">
    <property type="entry name" value="Periplasmic binding protein-like II"/>
    <property type="match status" value="1"/>
</dbReference>
<organism evidence="2 3">
    <name type="scientific">Ottowia thiooxydans</name>
    <dbReference type="NCBI Taxonomy" id="219182"/>
    <lineage>
        <taxon>Bacteria</taxon>
        <taxon>Pseudomonadati</taxon>
        <taxon>Pseudomonadota</taxon>
        <taxon>Betaproteobacteria</taxon>
        <taxon>Burkholderiales</taxon>
        <taxon>Comamonadaceae</taxon>
        <taxon>Ottowia</taxon>
    </lineage>
</organism>
<dbReference type="Gene3D" id="3.40.190.150">
    <property type="entry name" value="Bordetella uptake gene, domain 1"/>
    <property type="match status" value="1"/>
</dbReference>
<keyword evidence="3" id="KW-1185">Reference proteome</keyword>
<dbReference type="CDD" id="cd07012">
    <property type="entry name" value="PBP2_Bug_TTT"/>
    <property type="match status" value="1"/>
</dbReference>
<dbReference type="PANTHER" id="PTHR42928">
    <property type="entry name" value="TRICARBOXYLATE-BINDING PROTEIN"/>
    <property type="match status" value="1"/>
</dbReference>
<name>A0ABV2Q653_9BURK</name>